<accession>A0AAJ4XE01</accession>
<proteinExistence type="predicted"/>
<keyword evidence="1" id="KW-0472">Membrane</keyword>
<feature type="transmembrane region" description="Helical" evidence="1">
    <location>
        <begin position="36"/>
        <end position="57"/>
    </location>
</feature>
<gene>
    <name evidence="2" type="ORF">SAMEA4412673_03209</name>
</gene>
<evidence type="ECO:0000256" key="1">
    <source>
        <dbReference type="SAM" id="Phobius"/>
    </source>
</evidence>
<keyword evidence="1" id="KW-1133">Transmembrane helix</keyword>
<organism evidence="2 3">
    <name type="scientific">Sphingobacterium mizutaii</name>
    <dbReference type="NCBI Taxonomy" id="1010"/>
    <lineage>
        <taxon>Bacteria</taxon>
        <taxon>Pseudomonadati</taxon>
        <taxon>Bacteroidota</taxon>
        <taxon>Sphingobacteriia</taxon>
        <taxon>Sphingobacteriales</taxon>
        <taxon>Sphingobacteriaceae</taxon>
        <taxon>Sphingobacterium</taxon>
    </lineage>
</organism>
<evidence type="ECO:0000313" key="2">
    <source>
        <dbReference type="EMBL" id="SNV55522.1"/>
    </source>
</evidence>
<dbReference type="KEGG" id="smiz:4412673_03209"/>
<sequence>MATLFFVCGGLNSGSNIVQRANSIRPYTAYYQSRVFIYPTIIILAHPLIPSILVQILQTNSIFYTATSFPKTTTYNNA</sequence>
<evidence type="ECO:0000313" key="3">
    <source>
        <dbReference type="Proteomes" id="UP000215355"/>
    </source>
</evidence>
<dbReference type="AlphaFoldDB" id="A0AAJ4XE01"/>
<dbReference type="Proteomes" id="UP000215355">
    <property type="component" value="Chromosome 1"/>
</dbReference>
<protein>
    <submittedName>
        <fullName evidence="2">Uncharacterized protein</fullName>
    </submittedName>
</protein>
<keyword evidence="1" id="KW-0812">Transmembrane</keyword>
<name>A0AAJ4XE01_9SPHI</name>
<dbReference type="EMBL" id="LT906468">
    <property type="protein sequence ID" value="SNV55522.1"/>
    <property type="molecule type" value="Genomic_DNA"/>
</dbReference>
<reference evidence="2 3" key="1">
    <citation type="submission" date="2017-06" db="EMBL/GenBank/DDBJ databases">
        <authorList>
            <consortium name="Pathogen Informatics"/>
        </authorList>
    </citation>
    <scope>NUCLEOTIDE SEQUENCE [LARGE SCALE GENOMIC DNA]</scope>
    <source>
        <strain evidence="2 3">NCTC12149</strain>
    </source>
</reference>